<dbReference type="Pfam" id="PF04075">
    <property type="entry name" value="F420H2_quin_red"/>
    <property type="match status" value="1"/>
</dbReference>
<dbReference type="RefSeq" id="WP_089773651.1">
    <property type="nucleotide sequence ID" value="NZ_FNTX01000002.1"/>
</dbReference>
<gene>
    <name evidence="1" type="ORF">SAMN04488554_2742</name>
</gene>
<protein>
    <submittedName>
        <fullName evidence="1">Deazaflavin-dependent oxidoreductase, nitroreductase family</fullName>
    </submittedName>
</protein>
<sequence length="123" mass="13724">MPMPLWWGHINKRLFNRRAVAGGKWPVLIHTGRRSGTTYRTPLGAVEVNGGYLFILVYGSGADWVRNVRASGTARLLVDGTELELDAPRLVPEEEALEAIPVSERPPGFMRITEFLRMDLAGH</sequence>
<keyword evidence="2" id="KW-1185">Reference proteome</keyword>
<dbReference type="Gene3D" id="2.30.110.10">
    <property type="entry name" value="Electron Transport, Fmn-binding Protein, Chain A"/>
    <property type="match status" value="1"/>
</dbReference>
<organism evidence="1 2">
    <name type="scientific">Ruania alba</name>
    <dbReference type="NCBI Taxonomy" id="648782"/>
    <lineage>
        <taxon>Bacteria</taxon>
        <taxon>Bacillati</taxon>
        <taxon>Actinomycetota</taxon>
        <taxon>Actinomycetes</taxon>
        <taxon>Micrococcales</taxon>
        <taxon>Ruaniaceae</taxon>
        <taxon>Ruania</taxon>
    </lineage>
</organism>
<proteinExistence type="predicted"/>
<dbReference type="AlphaFoldDB" id="A0A1H5LEB2"/>
<dbReference type="GO" id="GO:0016491">
    <property type="term" value="F:oxidoreductase activity"/>
    <property type="evidence" value="ECO:0007669"/>
    <property type="project" value="InterPro"/>
</dbReference>
<dbReference type="OrthoDB" id="3778270at2"/>
<reference evidence="2" key="1">
    <citation type="submission" date="2016-10" db="EMBL/GenBank/DDBJ databases">
        <authorList>
            <person name="Varghese N."/>
            <person name="Submissions S."/>
        </authorList>
    </citation>
    <scope>NUCLEOTIDE SEQUENCE [LARGE SCALE GENOMIC DNA]</scope>
    <source>
        <strain evidence="2">DSM 21368</strain>
    </source>
</reference>
<dbReference type="EMBL" id="FNTX01000002">
    <property type="protein sequence ID" value="SEE74897.1"/>
    <property type="molecule type" value="Genomic_DNA"/>
</dbReference>
<dbReference type="NCBIfam" id="TIGR00026">
    <property type="entry name" value="hi_GC_TIGR00026"/>
    <property type="match status" value="1"/>
</dbReference>
<evidence type="ECO:0000313" key="2">
    <source>
        <dbReference type="Proteomes" id="UP000199220"/>
    </source>
</evidence>
<dbReference type="InterPro" id="IPR004378">
    <property type="entry name" value="F420H2_quin_Rdtase"/>
</dbReference>
<name>A0A1H5LEB2_9MICO</name>
<dbReference type="STRING" id="648782.SAMN04488554_2742"/>
<evidence type="ECO:0000313" key="1">
    <source>
        <dbReference type="EMBL" id="SEE74897.1"/>
    </source>
</evidence>
<accession>A0A1H5LEB2</accession>
<dbReference type="InterPro" id="IPR012349">
    <property type="entry name" value="Split_barrel_FMN-bd"/>
</dbReference>
<dbReference type="Proteomes" id="UP000199220">
    <property type="component" value="Unassembled WGS sequence"/>
</dbReference>